<organism evidence="2 3">
    <name type="scientific">Rhodobacter aestuarii</name>
    <dbReference type="NCBI Taxonomy" id="453582"/>
    <lineage>
        <taxon>Bacteria</taxon>
        <taxon>Pseudomonadati</taxon>
        <taxon>Pseudomonadota</taxon>
        <taxon>Alphaproteobacteria</taxon>
        <taxon>Rhodobacterales</taxon>
        <taxon>Rhodobacter group</taxon>
        <taxon>Rhodobacter</taxon>
    </lineage>
</organism>
<evidence type="ECO:0000256" key="1">
    <source>
        <dbReference type="SAM" id="SignalP"/>
    </source>
</evidence>
<dbReference type="Proteomes" id="UP000186221">
    <property type="component" value="Unassembled WGS sequence"/>
</dbReference>
<sequence length="159" mass="17563">MKHPLFTALMLGALMAAPALAESFSNFPAAPYQGTSKMPDFNGAQKDYTMFRTRLGNAAQREADFAGSWVVEQFGCGTGCSLAFVVDHKTGQILDLPVGGENNLYLRLYHRADSRLMKTTWIDGFWDSGKCMIGEWSLENGAFQPVAVTEHFPLEDCQN</sequence>
<feature type="signal peptide" evidence="1">
    <location>
        <begin position="1"/>
        <end position="21"/>
    </location>
</feature>
<protein>
    <submittedName>
        <fullName evidence="2">Uncharacterized protein</fullName>
    </submittedName>
</protein>
<keyword evidence="3" id="KW-1185">Reference proteome</keyword>
<evidence type="ECO:0000313" key="3">
    <source>
        <dbReference type="Proteomes" id="UP000186221"/>
    </source>
</evidence>
<accession>A0A1N7IVE0</accession>
<dbReference type="OrthoDB" id="1522627at2"/>
<dbReference type="AlphaFoldDB" id="A0A1N7IVE0"/>
<reference evidence="3" key="1">
    <citation type="submission" date="2017-01" db="EMBL/GenBank/DDBJ databases">
        <authorList>
            <person name="Varghese N."/>
            <person name="Submissions S."/>
        </authorList>
    </citation>
    <scope>NUCLEOTIDE SEQUENCE [LARGE SCALE GENOMIC DNA]</scope>
    <source>
        <strain evidence="3">DSM 19945</strain>
    </source>
</reference>
<keyword evidence="1" id="KW-0732">Signal</keyword>
<name>A0A1N7IVE0_9RHOB</name>
<proteinExistence type="predicted"/>
<dbReference type="EMBL" id="FTOG01000001">
    <property type="protein sequence ID" value="SIS41048.1"/>
    <property type="molecule type" value="Genomic_DNA"/>
</dbReference>
<gene>
    <name evidence="2" type="ORF">SAMN05421580_10136</name>
</gene>
<dbReference type="RefSeq" id="WP_076483028.1">
    <property type="nucleotide sequence ID" value="NZ_FTOG01000001.1"/>
</dbReference>
<evidence type="ECO:0000313" key="2">
    <source>
        <dbReference type="EMBL" id="SIS41048.1"/>
    </source>
</evidence>
<feature type="chain" id="PRO_5012116898" evidence="1">
    <location>
        <begin position="22"/>
        <end position="159"/>
    </location>
</feature>